<feature type="region of interest" description="Disordered" evidence="2">
    <location>
        <begin position="143"/>
        <end position="176"/>
    </location>
</feature>
<proteinExistence type="predicted"/>
<dbReference type="InterPro" id="IPR013087">
    <property type="entry name" value="Znf_C2H2_type"/>
</dbReference>
<evidence type="ECO:0000259" key="3">
    <source>
        <dbReference type="PROSITE" id="PS50157"/>
    </source>
</evidence>
<feature type="domain" description="C2H2-type" evidence="3">
    <location>
        <begin position="106"/>
        <end position="131"/>
    </location>
</feature>
<protein>
    <recommendedName>
        <fullName evidence="3">C2H2-type domain-containing protein</fullName>
    </recommendedName>
</protein>
<dbReference type="PROSITE" id="PS50157">
    <property type="entry name" value="ZINC_FINGER_C2H2_2"/>
    <property type="match status" value="1"/>
</dbReference>
<reference evidence="4 5" key="1">
    <citation type="submission" date="2024-07" db="EMBL/GenBank/DDBJ databases">
        <title>Section-level genome sequencing and comparative genomics of Aspergillus sections Usti and Cavernicolus.</title>
        <authorList>
            <consortium name="Lawrence Berkeley National Laboratory"/>
            <person name="Nybo J.L."/>
            <person name="Vesth T.C."/>
            <person name="Theobald S."/>
            <person name="Frisvad J.C."/>
            <person name="Larsen T.O."/>
            <person name="Kjaerboelling I."/>
            <person name="Rothschild-Mancinelli K."/>
            <person name="Lyhne E.K."/>
            <person name="Kogle M.E."/>
            <person name="Barry K."/>
            <person name="Clum A."/>
            <person name="Na H."/>
            <person name="Ledsgaard L."/>
            <person name="Lin J."/>
            <person name="Lipzen A."/>
            <person name="Kuo A."/>
            <person name="Riley R."/>
            <person name="Mondo S."/>
            <person name="Labutti K."/>
            <person name="Haridas S."/>
            <person name="Pangalinan J."/>
            <person name="Salamov A.A."/>
            <person name="Simmons B.A."/>
            <person name="Magnuson J.K."/>
            <person name="Chen J."/>
            <person name="Drula E."/>
            <person name="Henrissat B."/>
            <person name="Wiebenga A."/>
            <person name="Lubbers R.J."/>
            <person name="Gomes A.C."/>
            <person name="Makela M.R."/>
            <person name="Stajich J."/>
            <person name="Grigoriev I.V."/>
            <person name="Mortensen U.H."/>
            <person name="De Vries R.P."/>
            <person name="Baker S.E."/>
            <person name="Andersen M.R."/>
        </authorList>
    </citation>
    <scope>NUCLEOTIDE SEQUENCE [LARGE SCALE GENOMIC DNA]</scope>
    <source>
        <strain evidence="4 5">CBS 123904</strain>
    </source>
</reference>
<keyword evidence="1" id="KW-0863">Zinc-finger</keyword>
<dbReference type="Gene3D" id="3.30.160.60">
    <property type="entry name" value="Classic Zinc Finger"/>
    <property type="match status" value="1"/>
</dbReference>
<evidence type="ECO:0000313" key="5">
    <source>
        <dbReference type="Proteomes" id="UP001610446"/>
    </source>
</evidence>
<name>A0ABR4ISP3_9EURO</name>
<keyword evidence="1" id="KW-0479">Metal-binding</keyword>
<dbReference type="EMBL" id="JBFXLU010000319">
    <property type="protein sequence ID" value="KAL2829887.1"/>
    <property type="molecule type" value="Genomic_DNA"/>
</dbReference>
<gene>
    <name evidence="4" type="ORF">BJY01DRAFT_227628</name>
</gene>
<evidence type="ECO:0000313" key="4">
    <source>
        <dbReference type="EMBL" id="KAL2829887.1"/>
    </source>
</evidence>
<dbReference type="Proteomes" id="UP001610446">
    <property type="component" value="Unassembled WGS sequence"/>
</dbReference>
<keyword evidence="1" id="KW-0862">Zinc</keyword>
<sequence length="176" mass="19756">MSSIINRMKIETLLDPCHQSGLSNNPPGLHLAPSLNAPVLPLSSVEFNRGPFKTPGWSQDVSFRRRLERPGAHGPKQVARPKRPLPRVSNMSYVSRPTAMAKRLQIACPLKRCPKAFSDNRELRKHYTKAHLPSLKEELLVQLDSKRSDEGRKRPIVSTKESPKLSDISLEKIGPL</sequence>
<feature type="region of interest" description="Disordered" evidence="2">
    <location>
        <begin position="68"/>
        <end position="89"/>
    </location>
</feature>
<dbReference type="PROSITE" id="PS00028">
    <property type="entry name" value="ZINC_FINGER_C2H2_1"/>
    <property type="match status" value="1"/>
</dbReference>
<comment type="caution">
    <text evidence="4">The sequence shown here is derived from an EMBL/GenBank/DDBJ whole genome shotgun (WGS) entry which is preliminary data.</text>
</comment>
<organism evidence="4 5">
    <name type="scientific">Aspergillus pseudoustus</name>
    <dbReference type="NCBI Taxonomy" id="1810923"/>
    <lineage>
        <taxon>Eukaryota</taxon>
        <taxon>Fungi</taxon>
        <taxon>Dikarya</taxon>
        <taxon>Ascomycota</taxon>
        <taxon>Pezizomycotina</taxon>
        <taxon>Eurotiomycetes</taxon>
        <taxon>Eurotiomycetidae</taxon>
        <taxon>Eurotiales</taxon>
        <taxon>Aspergillaceae</taxon>
        <taxon>Aspergillus</taxon>
        <taxon>Aspergillus subgen. Nidulantes</taxon>
    </lineage>
</organism>
<feature type="compositionally biased region" description="Basic and acidic residues" evidence="2">
    <location>
        <begin position="143"/>
        <end position="153"/>
    </location>
</feature>
<keyword evidence="5" id="KW-1185">Reference proteome</keyword>
<evidence type="ECO:0000256" key="1">
    <source>
        <dbReference type="PROSITE-ProRule" id="PRU00042"/>
    </source>
</evidence>
<evidence type="ECO:0000256" key="2">
    <source>
        <dbReference type="SAM" id="MobiDB-lite"/>
    </source>
</evidence>
<accession>A0ABR4ISP3</accession>